<feature type="region of interest" description="Disordered" evidence="4">
    <location>
        <begin position="1"/>
        <end position="68"/>
    </location>
</feature>
<evidence type="ECO:0000256" key="1">
    <source>
        <dbReference type="ARBA" id="ARBA00004123"/>
    </source>
</evidence>
<feature type="domain" description="SANT" evidence="6">
    <location>
        <begin position="551"/>
        <end position="598"/>
    </location>
</feature>
<feature type="region of interest" description="Disordered" evidence="4">
    <location>
        <begin position="597"/>
        <end position="715"/>
    </location>
</feature>
<feature type="compositionally biased region" description="Pro residues" evidence="4">
    <location>
        <begin position="620"/>
        <end position="632"/>
    </location>
</feature>
<dbReference type="AlphaFoldDB" id="A0AAF0DRW1"/>
<accession>A0AAF0DRW1</accession>
<feature type="compositionally biased region" description="Low complexity" evidence="4">
    <location>
        <begin position="225"/>
        <end position="238"/>
    </location>
</feature>
<keyword evidence="9" id="KW-1185">Reference proteome</keyword>
<dbReference type="Pfam" id="PF00249">
    <property type="entry name" value="Myb_DNA-binding"/>
    <property type="match status" value="1"/>
</dbReference>
<dbReference type="InterPro" id="IPR017884">
    <property type="entry name" value="SANT_dom"/>
</dbReference>
<keyword evidence="2" id="KW-0238">DNA-binding</keyword>
<reference evidence="8" key="1">
    <citation type="submission" date="2023-03" db="EMBL/GenBank/DDBJ databases">
        <title>Mating type loci evolution in Malassezia.</title>
        <authorList>
            <person name="Coelho M.A."/>
        </authorList>
    </citation>
    <scope>NUCLEOTIDE SEQUENCE</scope>
    <source>
        <strain evidence="8">CBS 14135</strain>
    </source>
</reference>
<dbReference type="GO" id="GO:0003700">
    <property type="term" value="F:DNA-binding transcription factor activity"/>
    <property type="evidence" value="ECO:0007669"/>
    <property type="project" value="TreeGrafter"/>
</dbReference>
<dbReference type="Gene3D" id="1.10.10.60">
    <property type="entry name" value="Homeodomain-like"/>
    <property type="match status" value="1"/>
</dbReference>
<dbReference type="Proteomes" id="UP001216638">
    <property type="component" value="Chromosome 2"/>
</dbReference>
<evidence type="ECO:0000259" key="6">
    <source>
        <dbReference type="PROSITE" id="PS51293"/>
    </source>
</evidence>
<dbReference type="PROSITE" id="PS50090">
    <property type="entry name" value="MYB_LIKE"/>
    <property type="match status" value="1"/>
</dbReference>
<dbReference type="PANTHER" id="PTHR46380">
    <property type="entry name" value="CYCLIN-D-BINDING MYB-LIKE TRANSCRIPTION FACTOR 1"/>
    <property type="match status" value="1"/>
</dbReference>
<dbReference type="InterPro" id="IPR017930">
    <property type="entry name" value="Myb_dom"/>
</dbReference>
<feature type="region of interest" description="Disordered" evidence="4">
    <location>
        <begin position="416"/>
        <end position="456"/>
    </location>
</feature>
<dbReference type="EMBL" id="CP119952">
    <property type="protein sequence ID" value="WFC94918.1"/>
    <property type="molecule type" value="Genomic_DNA"/>
</dbReference>
<evidence type="ECO:0000256" key="3">
    <source>
        <dbReference type="ARBA" id="ARBA00023242"/>
    </source>
</evidence>
<feature type="region of interest" description="Disordered" evidence="4">
    <location>
        <begin position="334"/>
        <end position="398"/>
    </location>
</feature>
<dbReference type="InterPro" id="IPR051651">
    <property type="entry name" value="DMTF1_DNA-bind_reg"/>
</dbReference>
<protein>
    <submittedName>
        <fullName evidence="8">Uncharacterized protein</fullName>
    </submittedName>
</protein>
<feature type="region of interest" description="Disordered" evidence="4">
    <location>
        <begin position="496"/>
        <end position="544"/>
    </location>
</feature>
<feature type="domain" description="HTH myb-type" evidence="7">
    <location>
        <begin position="551"/>
        <end position="598"/>
    </location>
</feature>
<proteinExistence type="predicted"/>
<evidence type="ECO:0000259" key="7">
    <source>
        <dbReference type="PROSITE" id="PS51294"/>
    </source>
</evidence>
<feature type="region of interest" description="Disordered" evidence="4">
    <location>
        <begin position="286"/>
        <end position="309"/>
    </location>
</feature>
<feature type="compositionally biased region" description="Low complexity" evidence="4">
    <location>
        <begin position="650"/>
        <end position="659"/>
    </location>
</feature>
<dbReference type="GO" id="GO:0000976">
    <property type="term" value="F:transcription cis-regulatory region binding"/>
    <property type="evidence" value="ECO:0007669"/>
    <property type="project" value="TreeGrafter"/>
</dbReference>
<evidence type="ECO:0000313" key="9">
    <source>
        <dbReference type="Proteomes" id="UP001216638"/>
    </source>
</evidence>
<feature type="region of interest" description="Disordered" evidence="4">
    <location>
        <begin position="190"/>
        <end position="246"/>
    </location>
</feature>
<dbReference type="PROSITE" id="PS51294">
    <property type="entry name" value="HTH_MYB"/>
    <property type="match status" value="1"/>
</dbReference>
<sequence length="715" mass="76586">MSTSEALARTDDSVAPPPRTAAGAHDDGRPSSEAPLRSPRTPSPILGGGRAADEGDVNTTPGHLTFPHVGLGTMEQEMQLLTSIEDLDEADPLDHADDTLTSRALACASALERDGAGAADEAPEAPAPMIRALVDRVQQQQASRAHLKHLVSVTRLASLSLLSSLRISYSHMLHAEREINSRLEVELHGSKSQSRMLSDMVSRASLSHDDERRTAMSTTPHKAEPAAADAETTTAASSSPPPPAVERNKLLADKRYLRQRVHDAEAQVARLESELRALRPVLLRHPGEETGGAAASLPPSAPRTPRRQREAMMGDAKSEHLLLAARMLRTLRHATRSPSSMATDTSPSKYKTDAYHAEAPPHTPRARDALYPTTPKSTAPRPHVTDERTLSARSEPSAPLSGIDELLYAAQSLRGADAPAGGAPRADVPAEASSPLHAYPNAPVFGSPKRRRVSSTYMEVDDELHAGPRAPSTPQRAAQDKLSALDVLADQAAAHEGPHVHGHRRTHSSSQAQLGTPAWTPVATKTASASAVKPRPVGGNQSPEKRLPYVRWSAEEDTKLRRAIKEYGQRWEHVARAVGTRSYHQCRQRYLLMRRKEAAANGTASPSKAGGPNAPRTPLRTPPRPTHAPHPTPFATAPASAHAGDGEEGGSSSSSASSTHDAEAQHARPVFAQPQFASPARYDRAVPHPHAHTHYHPASSPQPFPHGRVGPALYS</sequence>
<dbReference type="InterPro" id="IPR009057">
    <property type="entry name" value="Homeodomain-like_sf"/>
</dbReference>
<feature type="compositionally biased region" description="Low complexity" evidence="4">
    <location>
        <begin position="633"/>
        <end position="643"/>
    </location>
</feature>
<feature type="compositionally biased region" description="Low complexity" evidence="4">
    <location>
        <begin position="416"/>
        <end position="430"/>
    </location>
</feature>
<dbReference type="PANTHER" id="PTHR46380:SF2">
    <property type="entry name" value="CYCLIN-D-BINDING MYB-LIKE TRANSCRIPTION FACTOR 1"/>
    <property type="match status" value="1"/>
</dbReference>
<comment type="subcellular location">
    <subcellularLocation>
        <location evidence="1">Nucleus</location>
    </subcellularLocation>
</comment>
<name>A0AAF0DRW1_9BASI</name>
<evidence type="ECO:0000313" key="8">
    <source>
        <dbReference type="EMBL" id="WFC94918.1"/>
    </source>
</evidence>
<feature type="compositionally biased region" description="Polar residues" evidence="4">
    <location>
        <begin position="337"/>
        <end position="349"/>
    </location>
</feature>
<gene>
    <name evidence="8" type="ORF">MBRA1_001556</name>
</gene>
<dbReference type="SUPFAM" id="SSF46689">
    <property type="entry name" value="Homeodomain-like"/>
    <property type="match status" value="1"/>
</dbReference>
<dbReference type="GO" id="GO:0005634">
    <property type="term" value="C:nucleus"/>
    <property type="evidence" value="ECO:0007669"/>
    <property type="project" value="UniProtKB-SubCell"/>
</dbReference>
<organism evidence="8 9">
    <name type="scientific">Malassezia brasiliensis</name>
    <dbReference type="NCBI Taxonomy" id="1821822"/>
    <lineage>
        <taxon>Eukaryota</taxon>
        <taxon>Fungi</taxon>
        <taxon>Dikarya</taxon>
        <taxon>Basidiomycota</taxon>
        <taxon>Ustilaginomycotina</taxon>
        <taxon>Malasseziomycetes</taxon>
        <taxon>Malasseziales</taxon>
        <taxon>Malasseziaceae</taxon>
        <taxon>Malassezia</taxon>
    </lineage>
</organism>
<evidence type="ECO:0000259" key="5">
    <source>
        <dbReference type="PROSITE" id="PS50090"/>
    </source>
</evidence>
<keyword evidence="3" id="KW-0539">Nucleus</keyword>
<evidence type="ECO:0000256" key="2">
    <source>
        <dbReference type="ARBA" id="ARBA00023125"/>
    </source>
</evidence>
<dbReference type="InterPro" id="IPR001005">
    <property type="entry name" value="SANT/Myb"/>
</dbReference>
<dbReference type="CDD" id="cd00167">
    <property type="entry name" value="SANT"/>
    <property type="match status" value="1"/>
</dbReference>
<evidence type="ECO:0000256" key="4">
    <source>
        <dbReference type="SAM" id="MobiDB-lite"/>
    </source>
</evidence>
<feature type="domain" description="Myb-like" evidence="5">
    <location>
        <begin position="551"/>
        <end position="590"/>
    </location>
</feature>
<dbReference type="PROSITE" id="PS51293">
    <property type="entry name" value="SANT"/>
    <property type="match status" value="1"/>
</dbReference>
<dbReference type="SMART" id="SM00717">
    <property type="entry name" value="SANT"/>
    <property type="match status" value="1"/>
</dbReference>